<dbReference type="InterPro" id="IPR019425">
    <property type="entry name" value="7TM_GPCR_serpentine_rcpt_Srt"/>
</dbReference>
<dbReference type="AlphaFoldDB" id="A0A915EN90"/>
<proteinExistence type="predicted"/>
<evidence type="ECO:0000313" key="2">
    <source>
        <dbReference type="WBParaSite" id="jg8629"/>
    </source>
</evidence>
<dbReference type="Pfam" id="PF10321">
    <property type="entry name" value="7TM_GPCR_Srt"/>
    <property type="match status" value="1"/>
</dbReference>
<dbReference type="SUPFAM" id="SSF81321">
    <property type="entry name" value="Family A G protein-coupled receptor-like"/>
    <property type="match status" value="1"/>
</dbReference>
<evidence type="ECO:0000313" key="1">
    <source>
        <dbReference type="Proteomes" id="UP000887574"/>
    </source>
</evidence>
<dbReference type="WBParaSite" id="jg8629">
    <property type="protein sequence ID" value="jg8629"/>
    <property type="gene ID" value="jg8629"/>
</dbReference>
<sequence length="66" mass="7380">MLCLFMNTFLTGYFAVTGAVYCSHPTFIYFFGSFGLVCWACESTAEVVLALNRCVAICSPKWKTTF</sequence>
<reference evidence="2" key="1">
    <citation type="submission" date="2022-11" db="UniProtKB">
        <authorList>
            <consortium name="WormBaseParasite"/>
        </authorList>
    </citation>
    <scope>IDENTIFICATION</scope>
</reference>
<dbReference type="PANTHER" id="PTHR23021">
    <property type="entry name" value="SERPENTINE RECEPTOR, CLASS T"/>
    <property type="match status" value="1"/>
</dbReference>
<dbReference type="PANTHER" id="PTHR23021:SF11">
    <property type="entry name" value="SERPENTINE RECEPTOR, CLASS T"/>
    <property type="match status" value="1"/>
</dbReference>
<dbReference type="Proteomes" id="UP000887574">
    <property type="component" value="Unplaced"/>
</dbReference>
<organism evidence="1 2">
    <name type="scientific">Ditylenchus dipsaci</name>
    <dbReference type="NCBI Taxonomy" id="166011"/>
    <lineage>
        <taxon>Eukaryota</taxon>
        <taxon>Metazoa</taxon>
        <taxon>Ecdysozoa</taxon>
        <taxon>Nematoda</taxon>
        <taxon>Chromadorea</taxon>
        <taxon>Rhabditida</taxon>
        <taxon>Tylenchina</taxon>
        <taxon>Tylenchomorpha</taxon>
        <taxon>Sphaerularioidea</taxon>
        <taxon>Anguinidae</taxon>
        <taxon>Anguininae</taxon>
        <taxon>Ditylenchus</taxon>
    </lineage>
</organism>
<accession>A0A915EN90</accession>
<name>A0A915EN90_9BILA</name>
<keyword evidence="1" id="KW-1185">Reference proteome</keyword>
<protein>
    <submittedName>
        <fullName evidence="2">Secreted protein</fullName>
    </submittedName>
</protein>